<evidence type="ECO:0000256" key="3">
    <source>
        <dbReference type="ARBA" id="ARBA00022840"/>
    </source>
</evidence>
<dbReference type="InterPro" id="IPR003593">
    <property type="entry name" value="AAA+_ATPase"/>
</dbReference>
<dbReference type="GO" id="GO:0016887">
    <property type="term" value="F:ATP hydrolysis activity"/>
    <property type="evidence" value="ECO:0007669"/>
    <property type="project" value="InterPro"/>
</dbReference>
<keyword evidence="1" id="KW-0813">Transport</keyword>
<dbReference type="InterPro" id="IPR051782">
    <property type="entry name" value="ABC_Transporter_VariousFunc"/>
</dbReference>
<dbReference type="GO" id="GO:0005524">
    <property type="term" value="F:ATP binding"/>
    <property type="evidence" value="ECO:0007669"/>
    <property type="project" value="UniProtKB-KW"/>
</dbReference>
<comment type="caution">
    <text evidence="5">The sequence shown here is derived from an EMBL/GenBank/DDBJ whole genome shotgun (WGS) entry which is preliminary data.</text>
</comment>
<reference evidence="5 6" key="1">
    <citation type="submission" date="2019-12" db="EMBL/GenBank/DDBJ databases">
        <authorList>
            <person name="Yang R."/>
        </authorList>
    </citation>
    <scope>NUCLEOTIDE SEQUENCE [LARGE SCALE GENOMIC DNA]</scope>
    <source>
        <strain evidence="5 6">DONG20-135</strain>
    </source>
</reference>
<dbReference type="Pfam" id="PF00005">
    <property type="entry name" value="ABC_tran"/>
    <property type="match status" value="1"/>
</dbReference>
<name>A0A6N8U952_9FIRM</name>
<dbReference type="PANTHER" id="PTHR42939">
    <property type="entry name" value="ABC TRANSPORTER ATP-BINDING PROTEIN ALBC-RELATED"/>
    <property type="match status" value="1"/>
</dbReference>
<keyword evidence="6" id="KW-1185">Reference proteome</keyword>
<accession>A0A6N8U952</accession>
<reference evidence="5 6" key="2">
    <citation type="submission" date="2020-01" db="EMBL/GenBank/DDBJ databases">
        <title>Clostridiaceae sp. nov. isolated from the gut of human by culturomics.</title>
        <authorList>
            <person name="Chang Y."/>
        </authorList>
    </citation>
    <scope>NUCLEOTIDE SEQUENCE [LARGE SCALE GENOMIC DNA]</scope>
    <source>
        <strain evidence="5 6">DONG20-135</strain>
    </source>
</reference>
<keyword evidence="3 5" id="KW-0067">ATP-binding</keyword>
<evidence type="ECO:0000313" key="5">
    <source>
        <dbReference type="EMBL" id="MXQ74442.1"/>
    </source>
</evidence>
<evidence type="ECO:0000256" key="2">
    <source>
        <dbReference type="ARBA" id="ARBA00022741"/>
    </source>
</evidence>
<dbReference type="Gene3D" id="3.40.50.300">
    <property type="entry name" value="P-loop containing nucleotide triphosphate hydrolases"/>
    <property type="match status" value="1"/>
</dbReference>
<evidence type="ECO:0000256" key="1">
    <source>
        <dbReference type="ARBA" id="ARBA00022448"/>
    </source>
</evidence>
<organism evidence="5 6">
    <name type="scientific">Copranaerobaculum intestinale</name>
    <dbReference type="NCBI Taxonomy" id="2692629"/>
    <lineage>
        <taxon>Bacteria</taxon>
        <taxon>Bacillati</taxon>
        <taxon>Bacillota</taxon>
        <taxon>Erysipelotrichia</taxon>
        <taxon>Erysipelotrichales</taxon>
        <taxon>Erysipelotrichaceae</taxon>
        <taxon>Copranaerobaculum</taxon>
    </lineage>
</organism>
<dbReference type="CDD" id="cd03230">
    <property type="entry name" value="ABC_DR_subfamily_A"/>
    <property type="match status" value="1"/>
</dbReference>
<gene>
    <name evidence="5" type="ORF">GSF08_10945</name>
</gene>
<dbReference type="SUPFAM" id="SSF52540">
    <property type="entry name" value="P-loop containing nucleoside triphosphate hydrolases"/>
    <property type="match status" value="1"/>
</dbReference>
<evidence type="ECO:0000259" key="4">
    <source>
        <dbReference type="PROSITE" id="PS50893"/>
    </source>
</evidence>
<sequence length="235" mass="26485">MENNEMLLEITGLSKAYGKKIALHNVNLNIHSGQIVGLLGPNGSGKTTLIKVLNGLLKDYDGDVKINGNPIGPKTKSIVSYLPDEPYFADWMHAKDALSLFCDLYEDFDYSRALELMKRFQLTEDMKIKSMSKGMKEKFQLALVMSRKARLIVLDEPIGGVDPAAREVILDTILSNYREDQTILIATHLIADIERIFDSVVFIKEGNVVLDKDVEAIRQESGKSIDELFREEFRC</sequence>
<evidence type="ECO:0000313" key="6">
    <source>
        <dbReference type="Proteomes" id="UP000434036"/>
    </source>
</evidence>
<feature type="domain" description="ABC transporter" evidence="4">
    <location>
        <begin position="8"/>
        <end position="230"/>
    </location>
</feature>
<dbReference type="InterPro" id="IPR003439">
    <property type="entry name" value="ABC_transporter-like_ATP-bd"/>
</dbReference>
<dbReference type="PROSITE" id="PS50893">
    <property type="entry name" value="ABC_TRANSPORTER_2"/>
    <property type="match status" value="1"/>
</dbReference>
<keyword evidence="2" id="KW-0547">Nucleotide-binding</keyword>
<dbReference type="PANTHER" id="PTHR42939:SF1">
    <property type="entry name" value="ABC TRANSPORTER ATP-BINDING PROTEIN ALBC-RELATED"/>
    <property type="match status" value="1"/>
</dbReference>
<dbReference type="InterPro" id="IPR027417">
    <property type="entry name" value="P-loop_NTPase"/>
</dbReference>
<dbReference type="AlphaFoldDB" id="A0A6N8U952"/>
<dbReference type="RefSeq" id="WP_160625828.1">
    <property type="nucleotide sequence ID" value="NZ_WUUQ01000007.1"/>
</dbReference>
<protein>
    <submittedName>
        <fullName evidence="5">ATP-binding cassette domain-containing protein</fullName>
    </submittedName>
</protein>
<dbReference type="SMART" id="SM00382">
    <property type="entry name" value="AAA"/>
    <property type="match status" value="1"/>
</dbReference>
<dbReference type="Proteomes" id="UP000434036">
    <property type="component" value="Unassembled WGS sequence"/>
</dbReference>
<proteinExistence type="predicted"/>
<dbReference type="EMBL" id="WUUQ01000007">
    <property type="protein sequence ID" value="MXQ74442.1"/>
    <property type="molecule type" value="Genomic_DNA"/>
</dbReference>